<organism evidence="2 3">
    <name type="scientific">Methylomarinum roseum</name>
    <dbReference type="NCBI Taxonomy" id="3067653"/>
    <lineage>
        <taxon>Bacteria</taxon>
        <taxon>Pseudomonadati</taxon>
        <taxon>Pseudomonadota</taxon>
        <taxon>Gammaproteobacteria</taxon>
        <taxon>Methylococcales</taxon>
        <taxon>Methylococcaceae</taxon>
        <taxon>Methylomarinum</taxon>
    </lineage>
</organism>
<keyword evidence="3" id="KW-1185">Reference proteome</keyword>
<dbReference type="Proteomes" id="UP001225378">
    <property type="component" value="Chromosome"/>
</dbReference>
<evidence type="ECO:0000313" key="2">
    <source>
        <dbReference type="EMBL" id="XBS19183.1"/>
    </source>
</evidence>
<dbReference type="RefSeq" id="WP_349431163.1">
    <property type="nucleotide sequence ID" value="NZ_CP157743.1"/>
</dbReference>
<protein>
    <submittedName>
        <fullName evidence="2">Uncharacterized protein</fullName>
    </submittedName>
</protein>
<feature type="compositionally biased region" description="Basic and acidic residues" evidence="1">
    <location>
        <begin position="1"/>
        <end position="12"/>
    </location>
</feature>
<evidence type="ECO:0000256" key="1">
    <source>
        <dbReference type="SAM" id="MobiDB-lite"/>
    </source>
</evidence>
<feature type="compositionally biased region" description="Basic and acidic residues" evidence="1">
    <location>
        <begin position="21"/>
        <end position="33"/>
    </location>
</feature>
<dbReference type="KEGG" id="mech:Q9L42_012485"/>
<name>A0AAU7NQD0_9GAMM</name>
<sequence length="61" mass="6947">MRPDIPSQERRPGANGNVINDVDHHEGHEESTILNRIDESRRVLLNAVKRTKLLGNPDVYC</sequence>
<feature type="region of interest" description="Disordered" evidence="1">
    <location>
        <begin position="1"/>
        <end position="33"/>
    </location>
</feature>
<evidence type="ECO:0000313" key="3">
    <source>
        <dbReference type="Proteomes" id="UP001225378"/>
    </source>
</evidence>
<gene>
    <name evidence="2" type="ORF">Q9L42_012485</name>
</gene>
<dbReference type="EMBL" id="CP157743">
    <property type="protein sequence ID" value="XBS19183.1"/>
    <property type="molecule type" value="Genomic_DNA"/>
</dbReference>
<proteinExistence type="predicted"/>
<reference evidence="2 3" key="1">
    <citation type="journal article" date="2024" name="Microbiology">
        <title>Methylomarinum rosea sp. nov., a novel halophilic methanotrophic bacterium from the hypersaline Lake Elton.</title>
        <authorList>
            <person name="Suleimanov R.Z."/>
            <person name="Oshkin I.Y."/>
            <person name="Danilova O.V."/>
            <person name="Suzina N.E."/>
            <person name="Dedysh S.N."/>
        </authorList>
    </citation>
    <scope>NUCLEOTIDE SEQUENCE [LARGE SCALE GENOMIC DNA]</scope>
    <source>
        <strain evidence="2 3">Ch1-1</strain>
    </source>
</reference>
<accession>A0AAU7NQD0</accession>
<dbReference type="AlphaFoldDB" id="A0AAU7NQD0"/>